<reference evidence="2 3" key="1">
    <citation type="submission" date="2024-09" db="EMBL/GenBank/DDBJ databases">
        <authorList>
            <person name="Sun Q."/>
            <person name="Mori K."/>
        </authorList>
    </citation>
    <scope>NUCLEOTIDE SEQUENCE [LARGE SCALE GENOMIC DNA]</scope>
    <source>
        <strain evidence="2 3">JCM 4362</strain>
    </source>
</reference>
<comment type="caution">
    <text evidence="2">The sequence shown here is derived from an EMBL/GenBank/DDBJ whole genome shotgun (WGS) entry which is preliminary data.</text>
</comment>
<sequence length="122" mass="12741">MTAQPNPPRVPRPSDEGGPAAFGPTPYDVLGLAPGADAGAVRAARLKGMADPKRRGDVSRAANALARPSGRLKAALLTPLLGSLSEEELTSLVLEAARHLVDDLPPLMPEPDRFGPFPRSDS</sequence>
<protein>
    <submittedName>
        <fullName evidence="2">Uncharacterized protein</fullName>
    </submittedName>
</protein>
<dbReference type="EMBL" id="JBHMCR010000005">
    <property type="protein sequence ID" value="MFB9520363.1"/>
    <property type="molecule type" value="Genomic_DNA"/>
</dbReference>
<keyword evidence="3" id="KW-1185">Reference proteome</keyword>
<proteinExistence type="predicted"/>
<name>A0ABV5PBD6_STRCM</name>
<feature type="compositionally biased region" description="Pro residues" evidence="1">
    <location>
        <begin position="1"/>
        <end position="11"/>
    </location>
</feature>
<feature type="region of interest" description="Disordered" evidence="1">
    <location>
        <begin position="103"/>
        <end position="122"/>
    </location>
</feature>
<evidence type="ECO:0000313" key="2">
    <source>
        <dbReference type="EMBL" id="MFB9520363.1"/>
    </source>
</evidence>
<feature type="region of interest" description="Disordered" evidence="1">
    <location>
        <begin position="1"/>
        <end position="28"/>
    </location>
</feature>
<dbReference type="RefSeq" id="WP_345227790.1">
    <property type="nucleotide sequence ID" value="NZ_BAAAXE010000014.1"/>
</dbReference>
<evidence type="ECO:0000313" key="3">
    <source>
        <dbReference type="Proteomes" id="UP001589718"/>
    </source>
</evidence>
<gene>
    <name evidence="2" type="ORF">ACFFTU_10435</name>
</gene>
<evidence type="ECO:0000256" key="1">
    <source>
        <dbReference type="SAM" id="MobiDB-lite"/>
    </source>
</evidence>
<accession>A0ABV5PBD6</accession>
<dbReference type="Proteomes" id="UP001589718">
    <property type="component" value="Unassembled WGS sequence"/>
</dbReference>
<organism evidence="2 3">
    <name type="scientific">Streptomyces cremeus</name>
    <dbReference type="NCBI Taxonomy" id="66881"/>
    <lineage>
        <taxon>Bacteria</taxon>
        <taxon>Bacillati</taxon>
        <taxon>Actinomycetota</taxon>
        <taxon>Actinomycetes</taxon>
        <taxon>Kitasatosporales</taxon>
        <taxon>Streptomycetaceae</taxon>
        <taxon>Streptomyces</taxon>
    </lineage>
</organism>